<gene>
    <name evidence="1" type="ORF">LSH36_2859g00001</name>
</gene>
<reference evidence="1" key="1">
    <citation type="journal article" date="2023" name="Mol. Biol. Evol.">
        <title>Third-Generation Sequencing Reveals the Adaptive Role of the Epigenome in Three Deep-Sea Polychaetes.</title>
        <authorList>
            <person name="Perez M."/>
            <person name="Aroh O."/>
            <person name="Sun Y."/>
            <person name="Lan Y."/>
            <person name="Juniper S.K."/>
            <person name="Young C.R."/>
            <person name="Angers B."/>
            <person name="Qian P.Y."/>
        </authorList>
    </citation>
    <scope>NUCLEOTIDE SEQUENCE</scope>
    <source>
        <strain evidence="1">P08H-3</strain>
    </source>
</reference>
<dbReference type="AlphaFoldDB" id="A0AAD9MK10"/>
<organism evidence="1 2">
    <name type="scientific">Paralvinella palmiformis</name>
    <dbReference type="NCBI Taxonomy" id="53620"/>
    <lineage>
        <taxon>Eukaryota</taxon>
        <taxon>Metazoa</taxon>
        <taxon>Spiralia</taxon>
        <taxon>Lophotrochozoa</taxon>
        <taxon>Annelida</taxon>
        <taxon>Polychaeta</taxon>
        <taxon>Sedentaria</taxon>
        <taxon>Canalipalpata</taxon>
        <taxon>Terebellida</taxon>
        <taxon>Terebelliformia</taxon>
        <taxon>Alvinellidae</taxon>
        <taxon>Paralvinella</taxon>
    </lineage>
</organism>
<evidence type="ECO:0000313" key="1">
    <source>
        <dbReference type="EMBL" id="KAK2138532.1"/>
    </source>
</evidence>
<sequence length="93" mass="10073">LVSDNDVIDTGLCDHVGRLTRDYSAVSVIANIAKPTQCRKTTSFRTVCDIHVKSFNLDIASSTMISQSGDCVDVLVNAYNDELNSLVSIHVSV</sequence>
<name>A0AAD9MK10_9ANNE</name>
<proteinExistence type="predicted"/>
<feature type="non-terminal residue" evidence="1">
    <location>
        <position position="1"/>
    </location>
</feature>
<accession>A0AAD9MK10</accession>
<protein>
    <submittedName>
        <fullName evidence="1">Uncharacterized protein</fullName>
    </submittedName>
</protein>
<dbReference type="EMBL" id="JAODUP010002844">
    <property type="protein sequence ID" value="KAK2138532.1"/>
    <property type="molecule type" value="Genomic_DNA"/>
</dbReference>
<comment type="caution">
    <text evidence="1">The sequence shown here is derived from an EMBL/GenBank/DDBJ whole genome shotgun (WGS) entry which is preliminary data.</text>
</comment>
<keyword evidence="2" id="KW-1185">Reference proteome</keyword>
<dbReference type="Proteomes" id="UP001208570">
    <property type="component" value="Unassembled WGS sequence"/>
</dbReference>
<evidence type="ECO:0000313" key="2">
    <source>
        <dbReference type="Proteomes" id="UP001208570"/>
    </source>
</evidence>